<keyword evidence="1" id="KW-0812">Transmembrane</keyword>
<evidence type="ECO:0000259" key="2">
    <source>
        <dbReference type="PROSITE" id="PS50878"/>
    </source>
</evidence>
<sequence>MVIDFRRLNEQVIPDEFPLPKQEEILQALTGSQWLSTLDALSGFTQLEMAEQDKEKTAFRTHRGLHQFRRMPFGFRNGPSVFQRVMQDILAPFLWVFALVYIDDIVVYSNTLEEHIEHLDRVFGSVEQAGLTLSPGKCHLGYQSLLLLGQKVSRLGISTHKEKVDAIIDLAEPRNVKELQTFLGMMVYFSSYVPFYAWIAAPLFQLLKKDKKEWEWNQSHQEAFELCKEVLTNAPV</sequence>
<dbReference type="PANTHER" id="PTHR33064">
    <property type="entry name" value="POL PROTEIN"/>
    <property type="match status" value="1"/>
</dbReference>
<dbReference type="CDD" id="cd01647">
    <property type="entry name" value="RT_LTR"/>
    <property type="match status" value="1"/>
</dbReference>
<organism evidence="3 4">
    <name type="scientific">Rhodofomes roseus</name>
    <dbReference type="NCBI Taxonomy" id="34475"/>
    <lineage>
        <taxon>Eukaryota</taxon>
        <taxon>Fungi</taxon>
        <taxon>Dikarya</taxon>
        <taxon>Basidiomycota</taxon>
        <taxon>Agaricomycotina</taxon>
        <taxon>Agaricomycetes</taxon>
        <taxon>Polyporales</taxon>
        <taxon>Rhodofomes</taxon>
    </lineage>
</organism>
<evidence type="ECO:0000256" key="1">
    <source>
        <dbReference type="SAM" id="Phobius"/>
    </source>
</evidence>
<accession>A0A4Y9XPE6</accession>
<dbReference type="EMBL" id="SEKV01001059">
    <property type="protein sequence ID" value="TFY52000.1"/>
    <property type="molecule type" value="Genomic_DNA"/>
</dbReference>
<keyword evidence="1" id="KW-0472">Membrane</keyword>
<comment type="caution">
    <text evidence="3">The sequence shown here is derived from an EMBL/GenBank/DDBJ whole genome shotgun (WGS) entry which is preliminary data.</text>
</comment>
<dbReference type="STRING" id="34475.A0A4Y9XPE6"/>
<dbReference type="InterPro" id="IPR051320">
    <property type="entry name" value="Viral_Replic_Matur_Polypro"/>
</dbReference>
<protein>
    <recommendedName>
        <fullName evidence="2">Reverse transcriptase domain-containing protein</fullName>
    </recommendedName>
</protein>
<dbReference type="FunFam" id="3.30.70.270:FF:000020">
    <property type="entry name" value="Transposon Tf2-6 polyprotein-like Protein"/>
    <property type="match status" value="1"/>
</dbReference>
<dbReference type="PROSITE" id="PS50878">
    <property type="entry name" value="RT_POL"/>
    <property type="match status" value="1"/>
</dbReference>
<gene>
    <name evidence="3" type="ORF">EVJ58_g10260</name>
</gene>
<keyword evidence="1" id="KW-1133">Transmembrane helix</keyword>
<dbReference type="InterPro" id="IPR043502">
    <property type="entry name" value="DNA/RNA_pol_sf"/>
</dbReference>
<dbReference type="Pfam" id="PF00078">
    <property type="entry name" value="RVT_1"/>
    <property type="match status" value="1"/>
</dbReference>
<dbReference type="InterPro" id="IPR043128">
    <property type="entry name" value="Rev_trsase/Diguanyl_cyclase"/>
</dbReference>
<dbReference type="AlphaFoldDB" id="A0A4Y9XPE6"/>
<proteinExistence type="predicted"/>
<feature type="transmembrane region" description="Helical" evidence="1">
    <location>
        <begin position="182"/>
        <end position="204"/>
    </location>
</feature>
<dbReference type="Gene3D" id="3.30.70.270">
    <property type="match status" value="2"/>
</dbReference>
<evidence type="ECO:0000313" key="3">
    <source>
        <dbReference type="EMBL" id="TFY52000.1"/>
    </source>
</evidence>
<dbReference type="SUPFAM" id="SSF56672">
    <property type="entry name" value="DNA/RNA polymerases"/>
    <property type="match status" value="1"/>
</dbReference>
<reference evidence="3 4" key="1">
    <citation type="submission" date="2019-01" db="EMBL/GenBank/DDBJ databases">
        <title>Genome sequencing of the rare red list fungi Fomitopsis rosea.</title>
        <authorList>
            <person name="Buettner E."/>
            <person name="Kellner H."/>
        </authorList>
    </citation>
    <scope>NUCLEOTIDE SEQUENCE [LARGE SCALE GENOMIC DNA]</scope>
    <source>
        <strain evidence="3 4">DSM 105464</strain>
    </source>
</reference>
<dbReference type="Proteomes" id="UP000298390">
    <property type="component" value="Unassembled WGS sequence"/>
</dbReference>
<feature type="domain" description="Reverse transcriptase" evidence="2">
    <location>
        <begin position="1"/>
        <end position="187"/>
    </location>
</feature>
<evidence type="ECO:0000313" key="4">
    <source>
        <dbReference type="Proteomes" id="UP000298390"/>
    </source>
</evidence>
<name>A0A4Y9XPE6_9APHY</name>
<dbReference type="PANTHER" id="PTHR33064:SF37">
    <property type="entry name" value="RIBONUCLEASE H"/>
    <property type="match status" value="1"/>
</dbReference>
<dbReference type="InterPro" id="IPR000477">
    <property type="entry name" value="RT_dom"/>
</dbReference>